<dbReference type="EMBL" id="CP045571">
    <property type="protein sequence ID" value="QFX97615.1"/>
    <property type="molecule type" value="Genomic_DNA"/>
</dbReference>
<dbReference type="AlphaFoldDB" id="A0A5P9XU89"/>
<feature type="domain" description="OmpA-like" evidence="6">
    <location>
        <begin position="60"/>
        <end position="177"/>
    </location>
</feature>
<dbReference type="Gene3D" id="3.30.1330.60">
    <property type="entry name" value="OmpA-like domain"/>
    <property type="match status" value="1"/>
</dbReference>
<keyword evidence="2 4" id="KW-0472">Membrane</keyword>
<keyword evidence="5" id="KW-0732">Signal</keyword>
<dbReference type="Pfam" id="PF00691">
    <property type="entry name" value="OmpA"/>
    <property type="match status" value="1"/>
</dbReference>
<gene>
    <name evidence="7" type="primary">arfA</name>
    <name evidence="7" type="ORF">GCD22_03573</name>
</gene>
<evidence type="ECO:0000256" key="3">
    <source>
        <dbReference type="ARBA" id="ARBA00023237"/>
    </source>
</evidence>
<dbReference type="PRINTS" id="PR01023">
    <property type="entry name" value="NAFLGMOTY"/>
</dbReference>
<evidence type="ECO:0000256" key="4">
    <source>
        <dbReference type="PROSITE-ProRule" id="PRU00473"/>
    </source>
</evidence>
<dbReference type="PROSITE" id="PS51123">
    <property type="entry name" value="OMPA_2"/>
    <property type="match status" value="1"/>
</dbReference>
<name>A0A5P9XU89_ACITH</name>
<comment type="subcellular location">
    <subcellularLocation>
        <location evidence="1">Cell outer membrane</location>
    </subcellularLocation>
</comment>
<dbReference type="PANTHER" id="PTHR30329">
    <property type="entry name" value="STATOR ELEMENT OF FLAGELLAR MOTOR COMPLEX"/>
    <property type="match status" value="1"/>
</dbReference>
<dbReference type="Proteomes" id="UP000363590">
    <property type="component" value="Chromosome"/>
</dbReference>
<dbReference type="InterPro" id="IPR006665">
    <property type="entry name" value="OmpA-like"/>
</dbReference>
<sequence length="182" mass="19426">MMIAKKHVLLAVMVMAAAGCAEAPFQGCPANKAPVAAPVPAPAPAPVPVPAPIAPVQRKVLQSKPITITGINFKLNSAKLMSHDIQVLDQVADFAQKHSSAVLDVNGYCSKVGSYAYNQRLSEQRADSVARYLEAHGVSRSRMVLKGHSYNDPVASNATPQGRFANQRVEINSTIQVEKTVN</sequence>
<evidence type="ECO:0000259" key="6">
    <source>
        <dbReference type="PROSITE" id="PS51123"/>
    </source>
</evidence>
<dbReference type="PANTHER" id="PTHR30329:SF21">
    <property type="entry name" value="LIPOPROTEIN YIAD-RELATED"/>
    <property type="match status" value="1"/>
</dbReference>
<proteinExistence type="predicted"/>
<protein>
    <submittedName>
        <fullName evidence="7">Membrane protein</fullName>
    </submittedName>
</protein>
<feature type="signal peptide" evidence="5">
    <location>
        <begin position="1"/>
        <end position="23"/>
    </location>
</feature>
<dbReference type="PRINTS" id="PR01021">
    <property type="entry name" value="OMPADOMAIN"/>
</dbReference>
<dbReference type="InterPro" id="IPR050330">
    <property type="entry name" value="Bact_OuterMem_StrucFunc"/>
</dbReference>
<dbReference type="InterPro" id="IPR036737">
    <property type="entry name" value="OmpA-like_sf"/>
</dbReference>
<evidence type="ECO:0000313" key="8">
    <source>
        <dbReference type="Proteomes" id="UP000363590"/>
    </source>
</evidence>
<dbReference type="SUPFAM" id="SSF103088">
    <property type="entry name" value="OmpA-like"/>
    <property type="match status" value="1"/>
</dbReference>
<accession>A0A5P9XU89</accession>
<organism evidence="7 8">
    <name type="scientific">Acidithiobacillus thiooxidans ATCC 19377</name>
    <dbReference type="NCBI Taxonomy" id="637390"/>
    <lineage>
        <taxon>Bacteria</taxon>
        <taxon>Pseudomonadati</taxon>
        <taxon>Pseudomonadota</taxon>
        <taxon>Acidithiobacillia</taxon>
        <taxon>Acidithiobacillales</taxon>
        <taxon>Acidithiobacillaceae</taxon>
        <taxon>Acidithiobacillus</taxon>
    </lineage>
</organism>
<dbReference type="KEGG" id="atx:GCD22_03573"/>
<dbReference type="CDD" id="cd07185">
    <property type="entry name" value="OmpA_C-like"/>
    <property type="match status" value="1"/>
</dbReference>
<keyword evidence="3" id="KW-0998">Cell outer membrane</keyword>
<evidence type="ECO:0000313" key="7">
    <source>
        <dbReference type="EMBL" id="QFX97615.1"/>
    </source>
</evidence>
<feature type="chain" id="PRO_5024317119" evidence="5">
    <location>
        <begin position="24"/>
        <end position="182"/>
    </location>
</feature>
<evidence type="ECO:0000256" key="2">
    <source>
        <dbReference type="ARBA" id="ARBA00023136"/>
    </source>
</evidence>
<evidence type="ECO:0000256" key="5">
    <source>
        <dbReference type="SAM" id="SignalP"/>
    </source>
</evidence>
<reference evidence="7 8" key="1">
    <citation type="submission" date="2019-10" db="EMBL/GenBank/DDBJ databases">
        <authorList>
            <person name="Wang R."/>
        </authorList>
    </citation>
    <scope>NUCLEOTIDE SEQUENCE [LARGE SCALE GENOMIC DNA]</scope>
    <source>
        <strain evidence="7 8">ATCC 19377</strain>
    </source>
</reference>
<evidence type="ECO:0000256" key="1">
    <source>
        <dbReference type="ARBA" id="ARBA00004442"/>
    </source>
</evidence>
<dbReference type="PROSITE" id="PS51257">
    <property type="entry name" value="PROKAR_LIPOPROTEIN"/>
    <property type="match status" value="1"/>
</dbReference>
<dbReference type="InterPro" id="IPR006664">
    <property type="entry name" value="OMP_bac"/>
</dbReference>
<dbReference type="GO" id="GO:0009279">
    <property type="term" value="C:cell outer membrane"/>
    <property type="evidence" value="ECO:0007669"/>
    <property type="project" value="UniProtKB-SubCell"/>
</dbReference>